<proteinExistence type="predicted"/>
<feature type="domain" description="Sigma-54 factor interaction" evidence="3">
    <location>
        <begin position="187"/>
        <end position="417"/>
    </location>
</feature>
<dbReference type="Gene3D" id="3.40.50.300">
    <property type="entry name" value="P-loop containing nucleotide triphosphate hydrolases"/>
    <property type="match status" value="1"/>
</dbReference>
<sequence>MKRDYEHLEANLSCLVSRYSEDPEQAKQVFSSLFHEFLTGEIGKQLKHSLKERYESITPPSDEASKLFNVLSKKSDEKLIELMSELSAAERGREYGELGLTHLSAQLRRPLVLHLCDALFKPENSKLLDELVNYLIQSGMRSLDSNMALRWEWTEELNDRAKEFLAKLQLAVAKDGVPDLDMNKEGPVMICGPTGSGKTLIAKLLADSLFESKLISLNIAAVTDSVLESRIRGHTKGAFTGASQQVKPIFASAHNGVLVFDELQSASRQSQTQLLDLLHSISDKVQVAPMGSHESSLYQVRTLFLVNEPLNELLNSNELRLDFLHRMRQIVTFPSLHERLNQKTKNLKLLPALISLMKLSFILNYSSDGHFSDISRAQLFDIIWNLKLEDEAEAQLRHYSWPGNLREFERLFTDLFHEQLLLDRKSNTIKLIKRSFFRDFALATEQRQAEAKGLGDENRLSEAESSDLNEVEQLKVKLVSDALRENNFVLKDTYEALKNYDVGLGHHKALKLFLLGYTAHFPEGIRHWINEKHVQNA</sequence>
<dbReference type="GO" id="GO:0005524">
    <property type="term" value="F:ATP binding"/>
    <property type="evidence" value="ECO:0007669"/>
    <property type="project" value="UniProtKB-KW"/>
</dbReference>
<dbReference type="KEGG" id="ilo:IL0537"/>
<dbReference type="STRING" id="283942.IL0537"/>
<evidence type="ECO:0000313" key="5">
    <source>
        <dbReference type="Proteomes" id="UP000001171"/>
    </source>
</evidence>
<dbReference type="Pfam" id="PF00158">
    <property type="entry name" value="Sigma54_activat"/>
    <property type="match status" value="1"/>
</dbReference>
<evidence type="ECO:0000256" key="2">
    <source>
        <dbReference type="ARBA" id="ARBA00022840"/>
    </source>
</evidence>
<dbReference type="Proteomes" id="UP000001171">
    <property type="component" value="Chromosome"/>
</dbReference>
<dbReference type="PROSITE" id="PS50045">
    <property type="entry name" value="SIGMA54_INTERACT_4"/>
    <property type="match status" value="1"/>
</dbReference>
<dbReference type="EMBL" id="AE017340">
    <property type="protein sequence ID" value="AAV81378.1"/>
    <property type="molecule type" value="Genomic_DNA"/>
</dbReference>
<dbReference type="InterPro" id="IPR002078">
    <property type="entry name" value="Sigma_54_int"/>
</dbReference>
<dbReference type="OrthoDB" id="9771372at2"/>
<reference evidence="4 5" key="1">
    <citation type="journal article" date="2004" name="Proc. Natl. Acad. Sci. U.S.A.">
        <title>Genome sequence of the deep-sea gamma-proteobacterium Idiomarina loihiensis reveals amino acid fermentation as a source of carbon and energy.</title>
        <authorList>
            <person name="Hou S."/>
            <person name="Saw J.H."/>
            <person name="Lee K.S."/>
            <person name="Freitas T.A."/>
            <person name="Belisle C."/>
            <person name="Kawarabayasi Y."/>
            <person name="Donachie S.P."/>
            <person name="Pikina A."/>
            <person name="Galperin M.Y."/>
            <person name="Koonin E.V."/>
            <person name="Makarova K.S."/>
            <person name="Omelchenko M.V."/>
            <person name="Sorokin A."/>
            <person name="Wolf Y.I."/>
            <person name="Li Q.X."/>
            <person name="Keum Y.S."/>
            <person name="Campbell S."/>
            <person name="Denery J."/>
            <person name="Aizawa S."/>
            <person name="Shibata S."/>
            <person name="Malahoff A."/>
            <person name="Alam M."/>
        </authorList>
    </citation>
    <scope>NUCLEOTIDE SEQUENCE [LARGE SCALE GENOMIC DNA]</scope>
    <source>
        <strain evidence="5">ATCC BAA-735 / DSM 15497 / L2-TR</strain>
    </source>
</reference>
<dbReference type="InterPro" id="IPR027417">
    <property type="entry name" value="P-loop_NTPase"/>
</dbReference>
<evidence type="ECO:0000256" key="1">
    <source>
        <dbReference type="ARBA" id="ARBA00022741"/>
    </source>
</evidence>
<dbReference type="PANTHER" id="PTHR32071">
    <property type="entry name" value="TRANSCRIPTIONAL REGULATORY PROTEIN"/>
    <property type="match status" value="1"/>
</dbReference>
<dbReference type="CDD" id="cd00009">
    <property type="entry name" value="AAA"/>
    <property type="match status" value="1"/>
</dbReference>
<dbReference type="SUPFAM" id="SSF52540">
    <property type="entry name" value="P-loop containing nucleoside triphosphate hydrolases"/>
    <property type="match status" value="1"/>
</dbReference>
<name>Q5R095_IDILO</name>
<evidence type="ECO:0000313" key="4">
    <source>
        <dbReference type="EMBL" id="AAV81378.1"/>
    </source>
</evidence>
<gene>
    <name evidence="4" type="ordered locus">IL0537</name>
</gene>
<keyword evidence="2" id="KW-0067">ATP-binding</keyword>
<dbReference type="eggNOG" id="COG2204">
    <property type="taxonomic scope" value="Bacteria"/>
</dbReference>
<dbReference type="GeneID" id="41335688"/>
<dbReference type="HOGENOM" id="CLU_506963_0_0_6"/>
<organism evidence="4 5">
    <name type="scientific">Idiomarina loihiensis (strain ATCC BAA-735 / DSM 15497 / L2-TR)</name>
    <dbReference type="NCBI Taxonomy" id="283942"/>
    <lineage>
        <taxon>Bacteria</taxon>
        <taxon>Pseudomonadati</taxon>
        <taxon>Pseudomonadota</taxon>
        <taxon>Gammaproteobacteria</taxon>
        <taxon>Alteromonadales</taxon>
        <taxon>Idiomarinaceae</taxon>
        <taxon>Idiomarina</taxon>
    </lineage>
</organism>
<evidence type="ECO:0000259" key="3">
    <source>
        <dbReference type="PROSITE" id="PS50045"/>
    </source>
</evidence>
<protein>
    <submittedName>
        <fullName evidence="4">Possible regulatory protein containing AAA-type ATPase domain</fullName>
    </submittedName>
</protein>
<keyword evidence="5" id="KW-1185">Reference proteome</keyword>
<dbReference type="SMART" id="SM00382">
    <property type="entry name" value="AAA"/>
    <property type="match status" value="1"/>
</dbReference>
<dbReference type="InterPro" id="IPR003593">
    <property type="entry name" value="AAA+_ATPase"/>
</dbReference>
<dbReference type="GO" id="GO:0006355">
    <property type="term" value="P:regulation of DNA-templated transcription"/>
    <property type="evidence" value="ECO:0007669"/>
    <property type="project" value="InterPro"/>
</dbReference>
<dbReference type="AlphaFoldDB" id="Q5R095"/>
<accession>Q5R095</accession>
<dbReference type="RefSeq" id="WP_011233795.1">
    <property type="nucleotide sequence ID" value="NC_006512.1"/>
</dbReference>
<keyword evidence="1" id="KW-0547">Nucleotide-binding</keyword>